<evidence type="ECO:0000259" key="1">
    <source>
        <dbReference type="Pfam" id="PF00561"/>
    </source>
</evidence>
<sequence length="326" mass="37347">MSFVSLCLRGKSNYRLATKSLRHEGKVFTQIHLNANMPKIFSNLDYPFATKFIQIDNYRIAYVDEGESDKVILFLHGLGSYIPAWKFNIQELKNYFRCIAIDLPGFGKSDKKIHPGSMEFYADVVNNFVHSIGIKKVNLVGHSMGGQIAINCALNFPDKIDKLILIAPAGFERFTKEEIQIIKNITKPENFLTTDIRQIKANYELSFYKFPEEAQFLIEDRIKISEDDEFYNYCVAISNSIAGMIEQPIFERLRNINQKTLVIFGRNDALIPNKYLHKTTTEEIAKSGCAEIPHSELFLIDECGHFAQIEKSQAVNNYIKDFLSNS</sequence>
<accession>A0A7V2ZHN8</accession>
<dbReference type="InterPro" id="IPR050266">
    <property type="entry name" value="AB_hydrolase_sf"/>
</dbReference>
<evidence type="ECO:0000313" key="2">
    <source>
        <dbReference type="EMBL" id="HFI90142.1"/>
    </source>
</evidence>
<organism evidence="2">
    <name type="scientific">Ignavibacterium album</name>
    <dbReference type="NCBI Taxonomy" id="591197"/>
    <lineage>
        <taxon>Bacteria</taxon>
        <taxon>Pseudomonadati</taxon>
        <taxon>Ignavibacteriota</taxon>
        <taxon>Ignavibacteria</taxon>
        <taxon>Ignavibacteriales</taxon>
        <taxon>Ignavibacteriaceae</taxon>
        <taxon>Ignavibacterium</taxon>
    </lineage>
</organism>
<dbReference type="PRINTS" id="PR00111">
    <property type="entry name" value="ABHYDROLASE"/>
</dbReference>
<dbReference type="PANTHER" id="PTHR43798">
    <property type="entry name" value="MONOACYLGLYCEROL LIPASE"/>
    <property type="match status" value="1"/>
</dbReference>
<dbReference type="Gene3D" id="3.40.50.1820">
    <property type="entry name" value="alpha/beta hydrolase"/>
    <property type="match status" value="1"/>
</dbReference>
<dbReference type="InterPro" id="IPR000639">
    <property type="entry name" value="Epox_hydrolase-like"/>
</dbReference>
<dbReference type="AlphaFoldDB" id="A0A7V2ZHN8"/>
<feature type="domain" description="AB hydrolase-1" evidence="1">
    <location>
        <begin position="71"/>
        <end position="209"/>
    </location>
</feature>
<reference evidence="2" key="1">
    <citation type="journal article" date="2020" name="mSystems">
        <title>Genome- and Community-Level Interaction Insights into Carbon Utilization and Element Cycling Functions of Hydrothermarchaeota in Hydrothermal Sediment.</title>
        <authorList>
            <person name="Zhou Z."/>
            <person name="Liu Y."/>
            <person name="Xu W."/>
            <person name="Pan J."/>
            <person name="Luo Z.H."/>
            <person name="Li M."/>
        </authorList>
    </citation>
    <scope>NUCLEOTIDE SEQUENCE [LARGE SCALE GENOMIC DNA]</scope>
    <source>
        <strain evidence="2">SpSt-479</strain>
    </source>
</reference>
<comment type="caution">
    <text evidence="2">The sequence shown here is derived from an EMBL/GenBank/DDBJ whole genome shotgun (WGS) entry which is preliminary data.</text>
</comment>
<gene>
    <name evidence="2" type="ORF">ENS31_01280</name>
</gene>
<dbReference type="GO" id="GO:0016787">
    <property type="term" value="F:hydrolase activity"/>
    <property type="evidence" value="ECO:0007669"/>
    <property type="project" value="UniProtKB-KW"/>
</dbReference>
<dbReference type="SUPFAM" id="SSF53474">
    <property type="entry name" value="alpha/beta-Hydrolases"/>
    <property type="match status" value="1"/>
</dbReference>
<proteinExistence type="predicted"/>
<dbReference type="PANTHER" id="PTHR43798:SF33">
    <property type="entry name" value="HYDROLASE, PUTATIVE (AFU_ORTHOLOGUE AFUA_2G14860)-RELATED"/>
    <property type="match status" value="1"/>
</dbReference>
<dbReference type="InterPro" id="IPR000073">
    <property type="entry name" value="AB_hydrolase_1"/>
</dbReference>
<keyword evidence="2" id="KW-0378">Hydrolase</keyword>
<name>A0A7V2ZHN8_9BACT</name>
<dbReference type="PRINTS" id="PR00412">
    <property type="entry name" value="EPOXHYDRLASE"/>
</dbReference>
<dbReference type="InterPro" id="IPR029058">
    <property type="entry name" value="AB_hydrolase_fold"/>
</dbReference>
<protein>
    <submittedName>
        <fullName evidence="2">Alpha/beta hydrolase</fullName>
    </submittedName>
</protein>
<dbReference type="Pfam" id="PF00561">
    <property type="entry name" value="Abhydrolase_1"/>
    <property type="match status" value="1"/>
</dbReference>
<dbReference type="GO" id="GO:0016020">
    <property type="term" value="C:membrane"/>
    <property type="evidence" value="ECO:0007669"/>
    <property type="project" value="TreeGrafter"/>
</dbReference>
<dbReference type="EMBL" id="DSUJ01000002">
    <property type="protein sequence ID" value="HFI90142.1"/>
    <property type="molecule type" value="Genomic_DNA"/>
</dbReference>